<gene>
    <name evidence="2" type="ORF">HTZ77_10575</name>
</gene>
<dbReference type="GO" id="GO:1901135">
    <property type="term" value="P:carbohydrate derivative metabolic process"/>
    <property type="evidence" value="ECO:0007669"/>
    <property type="project" value="InterPro"/>
</dbReference>
<dbReference type="EMBL" id="JABWGN010000004">
    <property type="protein sequence ID" value="NUW31869.1"/>
    <property type="molecule type" value="Genomic_DNA"/>
</dbReference>
<dbReference type="SUPFAM" id="SSF53697">
    <property type="entry name" value="SIS domain"/>
    <property type="match status" value="1"/>
</dbReference>
<accession>A0A7Y6I7J3</accession>
<dbReference type="RefSeq" id="WP_175589332.1">
    <property type="nucleotide sequence ID" value="NZ_JABWGN010000004.1"/>
</dbReference>
<proteinExistence type="predicted"/>
<dbReference type="CDD" id="cd05006">
    <property type="entry name" value="SIS_GmhA"/>
    <property type="match status" value="1"/>
</dbReference>
<organism evidence="2 3">
    <name type="scientific">Nonomuraea montanisoli</name>
    <dbReference type="NCBI Taxonomy" id="2741721"/>
    <lineage>
        <taxon>Bacteria</taxon>
        <taxon>Bacillati</taxon>
        <taxon>Actinomycetota</taxon>
        <taxon>Actinomycetes</taxon>
        <taxon>Streptosporangiales</taxon>
        <taxon>Streptosporangiaceae</taxon>
        <taxon>Nonomuraea</taxon>
    </lineage>
</organism>
<dbReference type="InterPro" id="IPR001347">
    <property type="entry name" value="SIS_dom"/>
</dbReference>
<sequence>MSTLYPFLAPDGDAGTDLVRSTEAKAAESLELRLRVLAGFGPAVAACAAAMAAAFRAGGTLFAFGNGGSSTDAQAVAQVFRAPYGESQGVPAICLTGDAALLTALANDVAFDVVFARQLAALGRPGDVAMALSTSGGSVNVLRGLEQARRTGMVTVGLAGAGGGRMAEERLADHLFVVPSSSVHRVQEAQTTLCHVLRELVGRERAEA</sequence>
<dbReference type="InterPro" id="IPR035461">
    <property type="entry name" value="GmhA/DiaA"/>
</dbReference>
<protein>
    <submittedName>
        <fullName evidence="2">SIS domain-containing protein</fullName>
    </submittedName>
</protein>
<dbReference type="GO" id="GO:0097367">
    <property type="term" value="F:carbohydrate derivative binding"/>
    <property type="evidence" value="ECO:0007669"/>
    <property type="project" value="InterPro"/>
</dbReference>
<evidence type="ECO:0000313" key="2">
    <source>
        <dbReference type="EMBL" id="NUW31869.1"/>
    </source>
</evidence>
<dbReference type="PROSITE" id="PS51464">
    <property type="entry name" value="SIS"/>
    <property type="match status" value="1"/>
</dbReference>
<dbReference type="InterPro" id="IPR046348">
    <property type="entry name" value="SIS_dom_sf"/>
</dbReference>
<dbReference type="AlphaFoldDB" id="A0A7Y6I7J3"/>
<dbReference type="PANTHER" id="PTHR30390">
    <property type="entry name" value="SEDOHEPTULOSE 7-PHOSPHATE ISOMERASE / DNAA INITIATOR-ASSOCIATING FACTOR FOR REPLICATION INITIATION"/>
    <property type="match status" value="1"/>
</dbReference>
<name>A0A7Y6I7J3_9ACTN</name>
<dbReference type="Proteomes" id="UP000586042">
    <property type="component" value="Unassembled WGS sequence"/>
</dbReference>
<dbReference type="InterPro" id="IPR050099">
    <property type="entry name" value="SIS_GmhA/DiaA_subfam"/>
</dbReference>
<reference evidence="2 3" key="1">
    <citation type="submission" date="2020-06" db="EMBL/GenBank/DDBJ databases">
        <title>Nonomuraea sp. SMC257, a novel actinomycete isolated from soil.</title>
        <authorList>
            <person name="Chanama M."/>
        </authorList>
    </citation>
    <scope>NUCLEOTIDE SEQUENCE [LARGE SCALE GENOMIC DNA]</scope>
    <source>
        <strain evidence="2 3">SMC257</strain>
    </source>
</reference>
<dbReference type="Pfam" id="PF13580">
    <property type="entry name" value="SIS_2"/>
    <property type="match status" value="1"/>
</dbReference>
<keyword evidence="3" id="KW-1185">Reference proteome</keyword>
<comment type="caution">
    <text evidence="2">The sequence shown here is derived from an EMBL/GenBank/DDBJ whole genome shotgun (WGS) entry which is preliminary data.</text>
</comment>
<feature type="domain" description="SIS" evidence="1">
    <location>
        <begin position="51"/>
        <end position="207"/>
    </location>
</feature>
<dbReference type="Gene3D" id="3.40.50.10490">
    <property type="entry name" value="Glucose-6-phosphate isomerase like protein, domain 1"/>
    <property type="match status" value="1"/>
</dbReference>
<evidence type="ECO:0000259" key="1">
    <source>
        <dbReference type="PROSITE" id="PS51464"/>
    </source>
</evidence>
<evidence type="ECO:0000313" key="3">
    <source>
        <dbReference type="Proteomes" id="UP000586042"/>
    </source>
</evidence>